<evidence type="ECO:0000256" key="1">
    <source>
        <dbReference type="SAM" id="MobiDB-lite"/>
    </source>
</evidence>
<feature type="compositionally biased region" description="Low complexity" evidence="1">
    <location>
        <begin position="337"/>
        <end position="347"/>
    </location>
</feature>
<dbReference type="Pfam" id="PF08316">
    <property type="entry name" value="Pal1"/>
    <property type="match status" value="1"/>
</dbReference>
<proteinExistence type="predicted"/>
<feature type="compositionally biased region" description="Basic and acidic residues" evidence="1">
    <location>
        <begin position="175"/>
        <end position="200"/>
    </location>
</feature>
<evidence type="ECO:0008006" key="4">
    <source>
        <dbReference type="Google" id="ProtNLM"/>
    </source>
</evidence>
<dbReference type="InterPro" id="IPR013226">
    <property type="entry name" value="Pal1"/>
</dbReference>
<feature type="compositionally biased region" description="Basic and acidic residues" evidence="1">
    <location>
        <begin position="126"/>
        <end position="147"/>
    </location>
</feature>
<feature type="compositionally biased region" description="Polar residues" evidence="1">
    <location>
        <begin position="89"/>
        <end position="102"/>
    </location>
</feature>
<feature type="region of interest" description="Disordered" evidence="1">
    <location>
        <begin position="337"/>
        <end position="490"/>
    </location>
</feature>
<dbReference type="Proteomes" id="UP000039046">
    <property type="component" value="Unassembled WGS sequence"/>
</dbReference>
<feature type="compositionally biased region" description="Polar residues" evidence="1">
    <location>
        <begin position="1"/>
        <end position="40"/>
    </location>
</feature>
<dbReference type="STRING" id="1531966.A0A0A1SWZ8"/>
<feature type="compositionally biased region" description="Polar residues" evidence="1">
    <location>
        <begin position="478"/>
        <end position="490"/>
    </location>
</feature>
<dbReference type="PANTHER" id="PTHR28307">
    <property type="entry name" value="PROTEIN PAL1"/>
    <property type="match status" value="1"/>
</dbReference>
<protein>
    <recommendedName>
        <fullName evidence="4">Pal1 cell morphology protein</fullName>
    </recommendedName>
</protein>
<keyword evidence="3" id="KW-1185">Reference proteome</keyword>
<feature type="compositionally biased region" description="Basic and acidic residues" evidence="1">
    <location>
        <begin position="432"/>
        <end position="445"/>
    </location>
</feature>
<sequence>MSTADSSKTGHLSILSSNNPFRNRAASPSSATDSKPTLTASPFDDPPPRPVSRNPFLDQSNGPARARASFSTGSESKPFSAEEIFDSLTLDNNKKPSGSSKPTNRDQRPPGKAQPGSRSVNHRPTKSQEEALKVARRRQEPSSKAESSRSPNRKSRRPRRNSDSSLISFDVRPTPADKDRARRDGKDKAKSGKPSRRLDIIDQLDATSIYGTGLFHHDGPFDALNPHRNRQNSRRLAPMQAFPKDSLNNSIGGSGPLNAQADHSTFMGNATDEAFRDYATSGKAKSGYDHPTASRTEATIFDPASRGQQIHGDESYGLGTSTFLEGTPAARTAIARRQAEQAQEASEVGIQRKKSLAQRIRHMNRGPRDINSSGRVTSPDGVYNRTSPDTMRAGTSAPTEANPFFAEFGKGEDKITVKGREKTSTTSPPSVPRRDSEAPLERRATTDATASADEPSTKPSGLLGRMKSLKGGRRAKNTEASNPGTSGSAA</sequence>
<gene>
    <name evidence="2" type="ORF">VHEMI02897</name>
</gene>
<dbReference type="EMBL" id="CDHN01000001">
    <property type="protein sequence ID" value="CEJ82851.1"/>
    <property type="molecule type" value="Genomic_DNA"/>
</dbReference>
<dbReference type="GO" id="GO:0005737">
    <property type="term" value="C:cytoplasm"/>
    <property type="evidence" value="ECO:0007669"/>
    <property type="project" value="TreeGrafter"/>
</dbReference>
<dbReference type="OrthoDB" id="5352132at2759"/>
<feature type="region of interest" description="Disordered" evidence="1">
    <location>
        <begin position="300"/>
        <end position="321"/>
    </location>
</feature>
<evidence type="ECO:0000313" key="2">
    <source>
        <dbReference type="EMBL" id="CEJ82851.1"/>
    </source>
</evidence>
<accession>A0A0A1SWZ8</accession>
<dbReference type="HOGENOM" id="CLU_025891_1_0_1"/>
<feature type="compositionally biased region" description="Basic residues" evidence="1">
    <location>
        <begin position="351"/>
        <end position="365"/>
    </location>
</feature>
<evidence type="ECO:0000313" key="3">
    <source>
        <dbReference type="Proteomes" id="UP000039046"/>
    </source>
</evidence>
<name>A0A0A1SWZ8_9HYPO</name>
<dbReference type="PANTHER" id="PTHR28307:SF2">
    <property type="entry name" value="PROTEIN PAL1"/>
    <property type="match status" value="1"/>
</dbReference>
<organism evidence="2 3">
    <name type="scientific">[Torrubiella] hemipterigena</name>
    <dbReference type="NCBI Taxonomy" id="1531966"/>
    <lineage>
        <taxon>Eukaryota</taxon>
        <taxon>Fungi</taxon>
        <taxon>Dikarya</taxon>
        <taxon>Ascomycota</taxon>
        <taxon>Pezizomycotina</taxon>
        <taxon>Sordariomycetes</taxon>
        <taxon>Hypocreomycetidae</taxon>
        <taxon>Hypocreales</taxon>
        <taxon>Clavicipitaceae</taxon>
        <taxon>Clavicipitaceae incertae sedis</taxon>
        <taxon>'Torrubiella' clade</taxon>
    </lineage>
</organism>
<reference evidence="2 3" key="1">
    <citation type="journal article" date="2015" name="Genome Announc.">
        <title>Draft Genome Sequence and Gene Annotation of the Entomopathogenic Fungus Verticillium hemipterigenum.</title>
        <authorList>
            <person name="Horn F."/>
            <person name="Habel A."/>
            <person name="Scharf D.H."/>
            <person name="Dworschak J."/>
            <person name="Brakhage A.A."/>
            <person name="Guthke R."/>
            <person name="Hertweck C."/>
            <person name="Linde J."/>
        </authorList>
    </citation>
    <scope>NUCLEOTIDE SEQUENCE [LARGE SCALE GENOMIC DNA]</scope>
</reference>
<feature type="compositionally biased region" description="Basic and acidic residues" evidence="1">
    <location>
        <begin position="409"/>
        <end position="423"/>
    </location>
</feature>
<feature type="region of interest" description="Disordered" evidence="1">
    <location>
        <begin position="1"/>
        <end position="263"/>
    </location>
</feature>
<dbReference type="AlphaFoldDB" id="A0A0A1SWZ8"/>